<gene>
    <name evidence="1" type="ORF">BBD42_03680</name>
</gene>
<dbReference type="AlphaFoldDB" id="A0A1B2DD72"/>
<reference evidence="1" key="1">
    <citation type="submission" date="2016-08" db="EMBL/GenBank/DDBJ databases">
        <title>Complete Genome Seqeunce of Paenibacillus sp. BIHB 4019 from tea rhizoplane.</title>
        <authorList>
            <person name="Thakur R."/>
            <person name="Swarnkar M.K."/>
            <person name="Gulati A."/>
        </authorList>
    </citation>
    <scope>NUCLEOTIDE SEQUENCE [LARGE SCALE GENOMIC DNA]</scope>
    <source>
        <strain evidence="1">BIHB4019</strain>
    </source>
</reference>
<name>A0A1B2DD72_9BACL</name>
<proteinExistence type="predicted"/>
<evidence type="ECO:0000313" key="1">
    <source>
        <dbReference type="EMBL" id="ANY65661.1"/>
    </source>
</evidence>
<sequence>MKFSITKQRGDFVAGGIYIEEKGKYKIDCTSALWATDEIHTDYHSLGLSILCDADFVAETQDHIYLIEYKNANIPEAIAHNSTFNPAESKYIDKVARKFYDSLHYLAAKGKRKPVKYIYIVEYPNAGTTDRKMLRNKIATSLPFALQKGQANVLIDDFQVVSIEEWNESEEYSQFPLTPVQRGAAT</sequence>
<dbReference type="EMBL" id="CP016808">
    <property type="protein sequence ID" value="ANY65661.1"/>
    <property type="molecule type" value="Genomic_DNA"/>
</dbReference>
<protein>
    <submittedName>
        <fullName evidence="1">Uncharacterized protein</fullName>
    </submittedName>
</protein>
<organism evidence="1">
    <name type="scientific">Paenibacillus sp. BIHB 4019</name>
    <dbReference type="NCBI Taxonomy" id="1870819"/>
    <lineage>
        <taxon>Bacteria</taxon>
        <taxon>Bacillati</taxon>
        <taxon>Bacillota</taxon>
        <taxon>Bacilli</taxon>
        <taxon>Bacillales</taxon>
        <taxon>Paenibacillaceae</taxon>
        <taxon>Paenibacillus</taxon>
    </lineage>
</organism>
<accession>A0A1B2DD72</accession>